<evidence type="ECO:0000256" key="6">
    <source>
        <dbReference type="ARBA" id="ARBA00022801"/>
    </source>
</evidence>
<dbReference type="AlphaFoldDB" id="A0A916JM67"/>
<dbReference type="SUPFAM" id="SSF52540">
    <property type="entry name" value="P-loop containing nucleoside triphosphate hydrolases"/>
    <property type="match status" value="1"/>
</dbReference>
<proteinExistence type="inferred from homology"/>
<evidence type="ECO:0000256" key="5">
    <source>
        <dbReference type="ARBA" id="ARBA00022741"/>
    </source>
</evidence>
<dbReference type="InterPro" id="IPR004881">
    <property type="entry name" value="Ribosome_biogen_GTPase_RsgA"/>
</dbReference>
<feature type="domain" description="EngC GTPase" evidence="11">
    <location>
        <begin position="81"/>
        <end position="231"/>
    </location>
</feature>
<dbReference type="Pfam" id="PF16745">
    <property type="entry name" value="RsgA_N"/>
    <property type="match status" value="1"/>
</dbReference>
<dbReference type="EC" id="3.6.1.-" evidence="10"/>
<keyword evidence="6 10" id="KW-0378">Hydrolase</keyword>
<comment type="cofactor">
    <cofactor evidence="10">
        <name>Zn(2+)</name>
        <dbReference type="ChEBI" id="CHEBI:29105"/>
    </cofactor>
    <text evidence="10">Binds 1 zinc ion per subunit.</text>
</comment>
<gene>
    <name evidence="10 13" type="primary">rsgA</name>
    <name evidence="13" type="ORF">CRYO30217_01287</name>
</gene>
<keyword evidence="5 10" id="KW-0547">Nucleotide-binding</keyword>
<comment type="subunit">
    <text evidence="10">Monomer. Associates with 30S ribosomal subunit, binds 16S rRNA.</text>
</comment>
<dbReference type="CDD" id="cd04466">
    <property type="entry name" value="S1_YloQ_GTPase"/>
    <property type="match status" value="1"/>
</dbReference>
<dbReference type="GO" id="GO:0042274">
    <property type="term" value="P:ribosomal small subunit biogenesis"/>
    <property type="evidence" value="ECO:0007669"/>
    <property type="project" value="UniProtKB-UniRule"/>
</dbReference>
<dbReference type="GO" id="GO:0005737">
    <property type="term" value="C:cytoplasm"/>
    <property type="evidence" value="ECO:0007669"/>
    <property type="project" value="UniProtKB-SubCell"/>
</dbReference>
<feature type="binding site" evidence="10">
    <location>
        <position position="257"/>
    </location>
    <ligand>
        <name>Zn(2+)</name>
        <dbReference type="ChEBI" id="CHEBI:29105"/>
    </ligand>
</feature>
<keyword evidence="8 10" id="KW-0694">RNA-binding</keyword>
<dbReference type="GO" id="GO:0005525">
    <property type="term" value="F:GTP binding"/>
    <property type="evidence" value="ECO:0007669"/>
    <property type="project" value="UniProtKB-UniRule"/>
</dbReference>
<organism evidence="13 14">
    <name type="scientific">Parvicella tangerina</name>
    <dbReference type="NCBI Taxonomy" id="2829795"/>
    <lineage>
        <taxon>Bacteria</taxon>
        <taxon>Pseudomonadati</taxon>
        <taxon>Bacteroidota</taxon>
        <taxon>Flavobacteriia</taxon>
        <taxon>Flavobacteriales</taxon>
        <taxon>Parvicellaceae</taxon>
        <taxon>Parvicella</taxon>
    </lineage>
</organism>
<feature type="binding site" evidence="10">
    <location>
        <position position="264"/>
    </location>
    <ligand>
        <name>Zn(2+)</name>
        <dbReference type="ChEBI" id="CHEBI:29105"/>
    </ligand>
</feature>
<dbReference type="InterPro" id="IPR031944">
    <property type="entry name" value="RsgA_N"/>
</dbReference>
<dbReference type="GO" id="GO:0003924">
    <property type="term" value="F:GTPase activity"/>
    <property type="evidence" value="ECO:0007669"/>
    <property type="project" value="UniProtKB-UniRule"/>
</dbReference>
<dbReference type="Gene3D" id="1.10.40.50">
    <property type="entry name" value="Probable gtpase engc, domain 3"/>
    <property type="match status" value="1"/>
</dbReference>
<evidence type="ECO:0000259" key="12">
    <source>
        <dbReference type="PROSITE" id="PS51721"/>
    </source>
</evidence>
<keyword evidence="7 10" id="KW-0862">Zinc</keyword>
<dbReference type="KEGG" id="ptan:CRYO30217_01287"/>
<evidence type="ECO:0000256" key="7">
    <source>
        <dbReference type="ARBA" id="ARBA00022833"/>
    </source>
</evidence>
<dbReference type="InterPro" id="IPR010914">
    <property type="entry name" value="RsgA_GTPase_dom"/>
</dbReference>
<dbReference type="PROSITE" id="PS50936">
    <property type="entry name" value="ENGC_GTPASE"/>
    <property type="match status" value="1"/>
</dbReference>
<dbReference type="InterPro" id="IPR027417">
    <property type="entry name" value="P-loop_NTPase"/>
</dbReference>
<evidence type="ECO:0000256" key="3">
    <source>
        <dbReference type="ARBA" id="ARBA00022723"/>
    </source>
</evidence>
<comment type="function">
    <text evidence="10">One of several proteins that assist in the late maturation steps of the functional core of the 30S ribosomal subunit. Helps release RbfA from mature subunits. May play a role in the assembly of ribosomal proteins into the subunit. Circularly permuted GTPase that catalyzes slow GTP hydrolysis, GTPase activity is stimulated by the 30S ribosomal subunit.</text>
</comment>
<dbReference type="InterPro" id="IPR030378">
    <property type="entry name" value="G_CP_dom"/>
</dbReference>
<feature type="binding site" evidence="10">
    <location>
        <begin position="121"/>
        <end position="124"/>
    </location>
    <ligand>
        <name>GTP</name>
        <dbReference type="ChEBI" id="CHEBI:37565"/>
    </ligand>
</feature>
<evidence type="ECO:0000256" key="8">
    <source>
        <dbReference type="ARBA" id="ARBA00022884"/>
    </source>
</evidence>
<dbReference type="Gene3D" id="2.40.50.140">
    <property type="entry name" value="Nucleic acid-binding proteins"/>
    <property type="match status" value="1"/>
</dbReference>
<feature type="binding site" evidence="10">
    <location>
        <position position="270"/>
    </location>
    <ligand>
        <name>Zn(2+)</name>
        <dbReference type="ChEBI" id="CHEBI:29105"/>
    </ligand>
</feature>
<comment type="similarity">
    <text evidence="10">Belongs to the TRAFAC class YlqF/YawG GTPase family. RsgA subfamily.</text>
</comment>
<keyword evidence="4 10" id="KW-0699">rRNA-binding</keyword>
<keyword evidence="1 10" id="KW-0963">Cytoplasm</keyword>
<dbReference type="Proteomes" id="UP000683507">
    <property type="component" value="Chromosome"/>
</dbReference>
<dbReference type="Pfam" id="PF03193">
    <property type="entry name" value="RsgA_GTPase"/>
    <property type="match status" value="1"/>
</dbReference>
<keyword evidence="2 10" id="KW-0690">Ribosome biogenesis</keyword>
<dbReference type="GO" id="GO:0019843">
    <property type="term" value="F:rRNA binding"/>
    <property type="evidence" value="ECO:0007669"/>
    <property type="project" value="UniProtKB-KW"/>
</dbReference>
<evidence type="ECO:0000256" key="2">
    <source>
        <dbReference type="ARBA" id="ARBA00022517"/>
    </source>
</evidence>
<dbReference type="SUPFAM" id="SSF50249">
    <property type="entry name" value="Nucleic acid-binding proteins"/>
    <property type="match status" value="1"/>
</dbReference>
<keyword evidence="14" id="KW-1185">Reference proteome</keyword>
<sequence length="307" mass="34644">MRSTGSWYIVRNEDGELVDARIKGKFRIKGIKTTNPIAVGDWVRYKEGENNEFVITEIEDRKNYVIRKSVNLSKQAHIIGANIDYALLVVTLANPRTSTGFIDRFLVSTEAYGIETILVFNKYDLLTEEEKEELEYLIAVYSLIGYRCVVSSAINGKGIEEIRELLKDKTTLLSGHSGAGKSSLINAIDGSIETKVGDISSSHYKGKHTTTFAEMFPLSFGGDIIDTPGIKGFGIIDIDKEELNHYFVEMMELLPNCKFSNCKHIDEPQCAVKKAVEDGEIAAERYNNYLAMMLEEDENHWRTNIYN</sequence>
<evidence type="ECO:0000256" key="9">
    <source>
        <dbReference type="ARBA" id="ARBA00023134"/>
    </source>
</evidence>
<dbReference type="InterPro" id="IPR012340">
    <property type="entry name" value="NA-bd_OB-fold"/>
</dbReference>
<feature type="binding site" evidence="10">
    <location>
        <begin position="175"/>
        <end position="183"/>
    </location>
    <ligand>
        <name>GTP</name>
        <dbReference type="ChEBI" id="CHEBI:37565"/>
    </ligand>
</feature>
<dbReference type="EMBL" id="OU015584">
    <property type="protein sequence ID" value="CAG5080388.1"/>
    <property type="molecule type" value="Genomic_DNA"/>
</dbReference>
<dbReference type="HAMAP" id="MF_01820">
    <property type="entry name" value="GTPase_RsgA"/>
    <property type="match status" value="1"/>
</dbReference>
<dbReference type="NCBIfam" id="TIGR00157">
    <property type="entry name" value="ribosome small subunit-dependent GTPase A"/>
    <property type="match status" value="1"/>
</dbReference>
<dbReference type="PANTHER" id="PTHR32120">
    <property type="entry name" value="SMALL RIBOSOMAL SUBUNIT BIOGENESIS GTPASE RSGA"/>
    <property type="match status" value="1"/>
</dbReference>
<evidence type="ECO:0000259" key="11">
    <source>
        <dbReference type="PROSITE" id="PS50936"/>
    </source>
</evidence>
<evidence type="ECO:0000256" key="1">
    <source>
        <dbReference type="ARBA" id="ARBA00022490"/>
    </source>
</evidence>
<dbReference type="CDD" id="cd01854">
    <property type="entry name" value="YjeQ_EngC"/>
    <property type="match status" value="1"/>
</dbReference>
<evidence type="ECO:0000313" key="14">
    <source>
        <dbReference type="Proteomes" id="UP000683507"/>
    </source>
</evidence>
<name>A0A916JM67_9FLAO</name>
<reference evidence="13" key="1">
    <citation type="submission" date="2021-04" db="EMBL/GenBank/DDBJ databases">
        <authorList>
            <person name="Rodrigo-Torres L."/>
            <person name="Arahal R. D."/>
            <person name="Lucena T."/>
        </authorList>
    </citation>
    <scope>NUCLEOTIDE SEQUENCE</scope>
    <source>
        <strain evidence="13">AS29M-1</strain>
    </source>
</reference>
<evidence type="ECO:0000256" key="4">
    <source>
        <dbReference type="ARBA" id="ARBA00022730"/>
    </source>
</evidence>
<evidence type="ECO:0000256" key="10">
    <source>
        <dbReference type="HAMAP-Rule" id="MF_01820"/>
    </source>
</evidence>
<feature type="domain" description="CP-type G" evidence="12">
    <location>
        <begin position="72"/>
        <end position="233"/>
    </location>
</feature>
<feature type="binding site" evidence="10">
    <location>
        <position position="262"/>
    </location>
    <ligand>
        <name>Zn(2+)</name>
        <dbReference type="ChEBI" id="CHEBI:29105"/>
    </ligand>
</feature>
<accession>A0A916JM67</accession>
<comment type="subcellular location">
    <subcellularLocation>
        <location evidence="10">Cytoplasm</location>
    </subcellularLocation>
</comment>
<protein>
    <recommendedName>
        <fullName evidence="10">Small ribosomal subunit biogenesis GTPase RsgA</fullName>
        <ecNumber evidence="10">3.6.1.-</ecNumber>
    </recommendedName>
</protein>
<dbReference type="Gene3D" id="3.40.50.300">
    <property type="entry name" value="P-loop containing nucleotide triphosphate hydrolases"/>
    <property type="match status" value="1"/>
</dbReference>
<keyword evidence="9 10" id="KW-0342">GTP-binding</keyword>
<dbReference type="PANTHER" id="PTHR32120:SF11">
    <property type="entry name" value="SMALL RIBOSOMAL SUBUNIT BIOGENESIS GTPASE RSGA 1, MITOCHONDRIAL-RELATED"/>
    <property type="match status" value="1"/>
</dbReference>
<keyword evidence="3 10" id="KW-0479">Metal-binding</keyword>
<dbReference type="GO" id="GO:0046872">
    <property type="term" value="F:metal ion binding"/>
    <property type="evidence" value="ECO:0007669"/>
    <property type="project" value="UniProtKB-KW"/>
</dbReference>
<evidence type="ECO:0000313" key="13">
    <source>
        <dbReference type="EMBL" id="CAG5080388.1"/>
    </source>
</evidence>
<dbReference type="PROSITE" id="PS51721">
    <property type="entry name" value="G_CP"/>
    <property type="match status" value="1"/>
</dbReference>